<organism evidence="6 7">
    <name type="scientific">Chryseobacterium piperi</name>
    <dbReference type="NCBI Taxonomy" id="558152"/>
    <lineage>
        <taxon>Bacteria</taxon>
        <taxon>Pseudomonadati</taxon>
        <taxon>Bacteroidota</taxon>
        <taxon>Flavobacteriia</taxon>
        <taxon>Flavobacteriales</taxon>
        <taxon>Weeksellaceae</taxon>
        <taxon>Chryseobacterium group</taxon>
        <taxon>Chryseobacterium</taxon>
    </lineage>
</organism>
<dbReference type="RefSeq" id="WP_034685363.1">
    <property type="nucleotide sequence ID" value="NZ_CP023049.2"/>
</dbReference>
<dbReference type="PANTHER" id="PTHR24567:SF26">
    <property type="entry name" value="REGULATORY PROTEIN YEIL"/>
    <property type="match status" value="1"/>
</dbReference>
<dbReference type="PANTHER" id="PTHR24567">
    <property type="entry name" value="CRP FAMILY TRANSCRIPTIONAL REGULATORY PROTEIN"/>
    <property type="match status" value="1"/>
</dbReference>
<feature type="domain" description="HTH crp-type" evidence="5">
    <location>
        <begin position="130"/>
        <end position="197"/>
    </location>
</feature>
<dbReference type="Pfam" id="PF13545">
    <property type="entry name" value="HTH_Crp_2"/>
    <property type="match status" value="1"/>
</dbReference>
<dbReference type="KEGG" id="cpip:CJF12_04460"/>
<accession>A0A086B9M1</accession>
<sequence>MITEDLLLSYGAEIKNYKANEIIFREGEFSLYYFQILKGKIKLNNYTEDGKEFIQNIFSDGHSFGESILFVDKPYPMNAIALNPSSVLRLPKPDFLNLLKENPDISLSIYHCLADRMYHKYIMFYNLSFQNPTSKLRLLMDYLKSYHEDKIPYSFQIPLTRQQLASLTGLRVETVIRVIKNMEKENVLKIVNRKIFY</sequence>
<dbReference type="CDD" id="cd00092">
    <property type="entry name" value="HTH_CRP"/>
    <property type="match status" value="1"/>
</dbReference>
<dbReference type="InterPro" id="IPR036390">
    <property type="entry name" value="WH_DNA-bd_sf"/>
</dbReference>
<dbReference type="PRINTS" id="PR00034">
    <property type="entry name" value="HTHCRP"/>
</dbReference>
<name>A0A086B9M1_9FLAO</name>
<protein>
    <submittedName>
        <fullName evidence="6">Cyclic nucleotide-binding protein</fullName>
    </submittedName>
</protein>
<dbReference type="Gene3D" id="2.60.120.10">
    <property type="entry name" value="Jelly Rolls"/>
    <property type="match status" value="1"/>
</dbReference>
<gene>
    <name evidence="6" type="ORF">IQ37_11975</name>
</gene>
<dbReference type="GO" id="GO:0003700">
    <property type="term" value="F:DNA-binding transcription factor activity"/>
    <property type="evidence" value="ECO:0007669"/>
    <property type="project" value="TreeGrafter"/>
</dbReference>
<evidence type="ECO:0000313" key="6">
    <source>
        <dbReference type="EMBL" id="KFF25635.1"/>
    </source>
</evidence>
<dbReference type="GO" id="GO:0005829">
    <property type="term" value="C:cytosol"/>
    <property type="evidence" value="ECO:0007669"/>
    <property type="project" value="TreeGrafter"/>
</dbReference>
<reference evidence="6 7" key="1">
    <citation type="submission" date="2014-07" db="EMBL/GenBank/DDBJ databases">
        <title>Genome of Chryseobacterium piperi CTM.</title>
        <authorList>
            <person name="Pipes S.E."/>
            <person name="Stropko S.J."/>
            <person name="Newman J.D."/>
        </authorList>
    </citation>
    <scope>NUCLEOTIDE SEQUENCE [LARGE SCALE GENOMIC DNA]</scope>
    <source>
        <strain evidence="6 7">CTM</strain>
    </source>
</reference>
<dbReference type="InterPro" id="IPR014710">
    <property type="entry name" value="RmlC-like_jellyroll"/>
</dbReference>
<dbReference type="InterPro" id="IPR018490">
    <property type="entry name" value="cNMP-bd_dom_sf"/>
</dbReference>
<evidence type="ECO:0000259" key="4">
    <source>
        <dbReference type="PROSITE" id="PS50042"/>
    </source>
</evidence>
<dbReference type="CDD" id="cd00038">
    <property type="entry name" value="CAP_ED"/>
    <property type="match status" value="1"/>
</dbReference>
<keyword evidence="7" id="KW-1185">Reference proteome</keyword>
<dbReference type="InterPro" id="IPR050397">
    <property type="entry name" value="Env_Response_Regulators"/>
</dbReference>
<dbReference type="SMART" id="SM00419">
    <property type="entry name" value="HTH_CRP"/>
    <property type="match status" value="1"/>
</dbReference>
<comment type="caution">
    <text evidence="6">The sequence shown here is derived from an EMBL/GenBank/DDBJ whole genome shotgun (WGS) entry which is preliminary data.</text>
</comment>
<dbReference type="eggNOG" id="COG0664">
    <property type="taxonomic scope" value="Bacteria"/>
</dbReference>
<dbReference type="AlphaFoldDB" id="A0A086B9M1"/>
<keyword evidence="2" id="KW-0238">DNA-binding</keyword>
<dbReference type="STRING" id="558152.IQ37_11975"/>
<dbReference type="Pfam" id="PF00027">
    <property type="entry name" value="cNMP_binding"/>
    <property type="match status" value="1"/>
</dbReference>
<evidence type="ECO:0000256" key="2">
    <source>
        <dbReference type="ARBA" id="ARBA00023125"/>
    </source>
</evidence>
<proteinExistence type="predicted"/>
<evidence type="ECO:0000313" key="7">
    <source>
        <dbReference type="Proteomes" id="UP000028709"/>
    </source>
</evidence>
<keyword evidence="1" id="KW-0805">Transcription regulation</keyword>
<keyword evidence="3" id="KW-0804">Transcription</keyword>
<dbReference type="PROSITE" id="PS50042">
    <property type="entry name" value="CNMP_BINDING_3"/>
    <property type="match status" value="1"/>
</dbReference>
<dbReference type="SMART" id="SM00100">
    <property type="entry name" value="cNMP"/>
    <property type="match status" value="1"/>
</dbReference>
<dbReference type="Proteomes" id="UP000028709">
    <property type="component" value="Unassembled WGS sequence"/>
</dbReference>
<evidence type="ECO:0000256" key="3">
    <source>
        <dbReference type="ARBA" id="ARBA00023163"/>
    </source>
</evidence>
<dbReference type="InterPro" id="IPR000595">
    <property type="entry name" value="cNMP-bd_dom"/>
</dbReference>
<dbReference type="OrthoDB" id="667966at2"/>
<dbReference type="SUPFAM" id="SSF51206">
    <property type="entry name" value="cAMP-binding domain-like"/>
    <property type="match status" value="1"/>
</dbReference>
<evidence type="ECO:0000256" key="1">
    <source>
        <dbReference type="ARBA" id="ARBA00023015"/>
    </source>
</evidence>
<evidence type="ECO:0000259" key="5">
    <source>
        <dbReference type="PROSITE" id="PS51063"/>
    </source>
</evidence>
<feature type="domain" description="Cyclic nucleotide-binding" evidence="4">
    <location>
        <begin position="15"/>
        <end position="116"/>
    </location>
</feature>
<dbReference type="SUPFAM" id="SSF46785">
    <property type="entry name" value="Winged helix' DNA-binding domain"/>
    <property type="match status" value="1"/>
</dbReference>
<dbReference type="InterPro" id="IPR012318">
    <property type="entry name" value="HTH_CRP"/>
</dbReference>
<dbReference type="GO" id="GO:0003677">
    <property type="term" value="F:DNA binding"/>
    <property type="evidence" value="ECO:0007669"/>
    <property type="project" value="UniProtKB-KW"/>
</dbReference>
<dbReference type="PROSITE" id="PS51063">
    <property type="entry name" value="HTH_CRP_2"/>
    <property type="match status" value="1"/>
</dbReference>
<dbReference type="EMBL" id="JPRJ01000021">
    <property type="protein sequence ID" value="KFF25635.1"/>
    <property type="molecule type" value="Genomic_DNA"/>
</dbReference>